<accession>K1LVE8</accession>
<evidence type="ECO:0000256" key="3">
    <source>
        <dbReference type="SAM" id="MobiDB-lite"/>
    </source>
</evidence>
<proteinExistence type="predicted"/>
<dbReference type="OrthoDB" id="9764688at2"/>
<feature type="region of interest" description="Disordered" evidence="3">
    <location>
        <begin position="242"/>
        <end position="266"/>
    </location>
</feature>
<organism evidence="5 6">
    <name type="scientific">Bergeyella zoohelcum ATCC 43767</name>
    <dbReference type="NCBI Taxonomy" id="883096"/>
    <lineage>
        <taxon>Bacteria</taxon>
        <taxon>Pseudomonadati</taxon>
        <taxon>Bacteroidota</taxon>
        <taxon>Flavobacteriia</taxon>
        <taxon>Flavobacteriales</taxon>
        <taxon>Weeksellaceae</taxon>
        <taxon>Bergeyella</taxon>
    </lineage>
</organism>
<dbReference type="RefSeq" id="WP_002662065.1">
    <property type="nucleotide sequence ID" value="NZ_JH932293.1"/>
</dbReference>
<evidence type="ECO:0000313" key="6">
    <source>
        <dbReference type="Proteomes" id="UP000006085"/>
    </source>
</evidence>
<dbReference type="PROSITE" id="PS51257">
    <property type="entry name" value="PROKAR_LIPOPROTEIN"/>
    <property type="match status" value="1"/>
</dbReference>
<feature type="domain" description="Imelysin-like" evidence="4">
    <location>
        <begin position="52"/>
        <end position="333"/>
    </location>
</feature>
<comment type="subcellular location">
    <subcellularLocation>
        <location evidence="1">Cell envelope</location>
    </subcellularLocation>
</comment>
<dbReference type="InterPro" id="IPR018976">
    <property type="entry name" value="Imelysin-like"/>
</dbReference>
<evidence type="ECO:0000256" key="2">
    <source>
        <dbReference type="ARBA" id="ARBA00022729"/>
    </source>
</evidence>
<name>K1LVE8_9FLAO</name>
<comment type="caution">
    <text evidence="5">The sequence shown here is derived from an EMBL/GenBank/DDBJ whole genome shotgun (WGS) entry which is preliminary data.</text>
</comment>
<dbReference type="CDD" id="cd14658">
    <property type="entry name" value="Imelysin-like_IrpA"/>
    <property type="match status" value="1"/>
</dbReference>
<dbReference type="GO" id="GO:0030313">
    <property type="term" value="C:cell envelope"/>
    <property type="evidence" value="ECO:0007669"/>
    <property type="project" value="UniProtKB-SubCell"/>
</dbReference>
<dbReference type="HOGENOM" id="CLU_050043_0_0_10"/>
<evidence type="ECO:0000313" key="5">
    <source>
        <dbReference type="EMBL" id="EKB58906.1"/>
    </source>
</evidence>
<keyword evidence="6" id="KW-1185">Reference proteome</keyword>
<dbReference type="EMBL" id="AGYA01000008">
    <property type="protein sequence ID" value="EKB58906.1"/>
    <property type="molecule type" value="Genomic_DNA"/>
</dbReference>
<sequence length="361" mass="39938">MKHLEFVKKATLVAVASFALVSCRDTDSVVGVEEQGVVQKDVISNITNNVIISTYQDLNQKALHLKNKIDEMTVGNEQALLAARQAWIEARSPWEKSEGFLYGPVDTEGLDPALDTWPVDVQGMNNIINGNQTITAGLIAANNEVRGFHLIEYLLWGEDGNKQAHQFTPREIEYLKAAAQDLQNNTQKLHLGWITSGGNFAQYFLNPNPNSPAYKSEKDVLVEITDGIFTICDEVANTKIAEPLTGDNQAPAPEKEESRFSHNSKKDFSDNIRSVKNIYLGVYGNGGNGKGISNVVKEKNAALDNEIRLQIDEAIMAIDAIPGTFSSAIFNNRPEVMYAQEKVAKLMDTIEKKLKPFINNL</sequence>
<dbReference type="Proteomes" id="UP000006085">
    <property type="component" value="Unassembled WGS sequence"/>
</dbReference>
<dbReference type="AlphaFoldDB" id="K1LVE8"/>
<dbReference type="InterPro" id="IPR034982">
    <property type="entry name" value="Imelysin-like_IrpA"/>
</dbReference>
<dbReference type="eggNOG" id="COG3489">
    <property type="taxonomic scope" value="Bacteria"/>
</dbReference>
<gene>
    <name evidence="5" type="ORF">HMPREF9699_00451</name>
</gene>
<feature type="compositionally biased region" description="Basic and acidic residues" evidence="3">
    <location>
        <begin position="253"/>
        <end position="266"/>
    </location>
</feature>
<evidence type="ECO:0000259" key="4">
    <source>
        <dbReference type="Pfam" id="PF09375"/>
    </source>
</evidence>
<dbReference type="Gene3D" id="1.20.1420.20">
    <property type="entry name" value="M75 peptidase, HXXE motif"/>
    <property type="match status" value="1"/>
</dbReference>
<evidence type="ECO:0000256" key="1">
    <source>
        <dbReference type="ARBA" id="ARBA00004196"/>
    </source>
</evidence>
<dbReference type="InterPro" id="IPR038352">
    <property type="entry name" value="Imelysin_sf"/>
</dbReference>
<dbReference type="Pfam" id="PF09375">
    <property type="entry name" value="Peptidase_M75"/>
    <property type="match status" value="1"/>
</dbReference>
<keyword evidence="2" id="KW-0732">Signal</keyword>
<reference evidence="5 6" key="1">
    <citation type="submission" date="2012-07" db="EMBL/GenBank/DDBJ databases">
        <title>The Genome Sequence of Bergeyella zoohelcum ATCC 43767.</title>
        <authorList>
            <consortium name="The Broad Institute Genome Sequencing Platform"/>
            <person name="Earl A."/>
            <person name="Ward D."/>
            <person name="Feldgarden M."/>
            <person name="Gevers D."/>
            <person name="Huys G."/>
            <person name="Walker B."/>
            <person name="Young S.K."/>
            <person name="Zeng Q."/>
            <person name="Gargeya S."/>
            <person name="Fitzgerald M."/>
            <person name="Haas B."/>
            <person name="Abouelleil A."/>
            <person name="Alvarado L."/>
            <person name="Arachchi H.M."/>
            <person name="Berlin A.M."/>
            <person name="Chapman S.B."/>
            <person name="Goldberg J."/>
            <person name="Griggs A."/>
            <person name="Gujja S."/>
            <person name="Hansen M."/>
            <person name="Howarth C."/>
            <person name="Imamovic A."/>
            <person name="Larimer J."/>
            <person name="McCowen C."/>
            <person name="Montmayeur A."/>
            <person name="Murphy C."/>
            <person name="Neiman D."/>
            <person name="Pearson M."/>
            <person name="Priest M."/>
            <person name="Roberts A."/>
            <person name="Saif S."/>
            <person name="Shea T."/>
            <person name="Sisk P."/>
            <person name="Sykes S."/>
            <person name="Wortman J."/>
            <person name="Nusbaum C."/>
            <person name="Birren B."/>
        </authorList>
    </citation>
    <scope>NUCLEOTIDE SEQUENCE [LARGE SCALE GENOMIC DNA]</scope>
    <source>
        <strain evidence="5 6">ATCC 43767</strain>
    </source>
</reference>
<dbReference type="STRING" id="883096.HMPREF9699_00451"/>
<protein>
    <recommendedName>
        <fullName evidence="4">Imelysin-like domain-containing protein</fullName>
    </recommendedName>
</protein>